<keyword evidence="2" id="KW-0812">Transmembrane</keyword>
<feature type="region of interest" description="Disordered" evidence="1">
    <location>
        <begin position="112"/>
        <end position="173"/>
    </location>
</feature>
<feature type="compositionally biased region" description="Basic and acidic residues" evidence="1">
    <location>
        <begin position="57"/>
        <end position="69"/>
    </location>
</feature>
<dbReference type="PANTHER" id="PTHR34379">
    <property type="entry name" value="OS07G0553800 PROTEIN"/>
    <property type="match status" value="1"/>
</dbReference>
<evidence type="ECO:0000313" key="3">
    <source>
        <dbReference type="EMBL" id="KAF7141394.1"/>
    </source>
</evidence>
<proteinExistence type="predicted"/>
<feature type="transmembrane region" description="Helical" evidence="2">
    <location>
        <begin position="188"/>
        <end position="215"/>
    </location>
</feature>
<feature type="region of interest" description="Disordered" evidence="1">
    <location>
        <begin position="22"/>
        <end position="70"/>
    </location>
</feature>
<feature type="compositionally biased region" description="Basic residues" evidence="1">
    <location>
        <begin position="161"/>
        <end position="170"/>
    </location>
</feature>
<dbReference type="OrthoDB" id="771184at2759"/>
<keyword evidence="4" id="KW-1185">Reference proteome</keyword>
<dbReference type="AlphaFoldDB" id="A0A834GUH3"/>
<evidence type="ECO:0000256" key="1">
    <source>
        <dbReference type="SAM" id="MobiDB-lite"/>
    </source>
</evidence>
<comment type="caution">
    <text evidence="3">The sequence shown here is derived from an EMBL/GenBank/DDBJ whole genome shotgun (WGS) entry which is preliminary data.</text>
</comment>
<dbReference type="PANTHER" id="PTHR34379:SF6">
    <property type="entry name" value="PROTEIN 3F"/>
    <property type="match status" value="1"/>
</dbReference>
<protein>
    <submittedName>
        <fullName evidence="3">Uncharacterized protein</fullName>
    </submittedName>
</protein>
<dbReference type="Proteomes" id="UP000626092">
    <property type="component" value="Unassembled WGS sequence"/>
</dbReference>
<dbReference type="InterPro" id="IPR040411">
    <property type="entry name" value="At5g23160-like"/>
</dbReference>
<sequence>MKKKLFLCFQPIAVKIETESVGPDSFDDRISSVPTTPAKSRSPKTCFLKKSPVSAVERSRFSEKEIPEKKRGRRKSFSGFALFEISLKKKAGDKKASIKIVEDSRIRDSSKRRDALFSDAAPKSSPPPTLSSSSTNSLPTPKTPSEENKDFPTEPSTPLIQKKHLIHQGHRKSETKVINGLRNSYEGMLLILINLVITVFYGRLCAVLFTCLFLYSICRLRNGKRLVEPAEKAAAAVETVERDYRKRVIMEGLLQRKNHHHQQRRGH</sequence>
<name>A0A834GUH3_RHOSS</name>
<organism evidence="3 4">
    <name type="scientific">Rhododendron simsii</name>
    <name type="common">Sims's rhododendron</name>
    <dbReference type="NCBI Taxonomy" id="118357"/>
    <lineage>
        <taxon>Eukaryota</taxon>
        <taxon>Viridiplantae</taxon>
        <taxon>Streptophyta</taxon>
        <taxon>Embryophyta</taxon>
        <taxon>Tracheophyta</taxon>
        <taxon>Spermatophyta</taxon>
        <taxon>Magnoliopsida</taxon>
        <taxon>eudicotyledons</taxon>
        <taxon>Gunneridae</taxon>
        <taxon>Pentapetalae</taxon>
        <taxon>asterids</taxon>
        <taxon>Ericales</taxon>
        <taxon>Ericaceae</taxon>
        <taxon>Ericoideae</taxon>
        <taxon>Rhodoreae</taxon>
        <taxon>Rhododendron</taxon>
    </lineage>
</organism>
<keyword evidence="2" id="KW-0472">Membrane</keyword>
<gene>
    <name evidence="3" type="ORF">RHSIM_Rhsim06G0153900</name>
</gene>
<feature type="compositionally biased region" description="Low complexity" evidence="1">
    <location>
        <begin position="130"/>
        <end position="140"/>
    </location>
</feature>
<keyword evidence="2" id="KW-1133">Transmembrane helix</keyword>
<accession>A0A834GUH3</accession>
<dbReference type="EMBL" id="WJXA01000006">
    <property type="protein sequence ID" value="KAF7141394.1"/>
    <property type="molecule type" value="Genomic_DNA"/>
</dbReference>
<evidence type="ECO:0000256" key="2">
    <source>
        <dbReference type="SAM" id="Phobius"/>
    </source>
</evidence>
<evidence type="ECO:0000313" key="4">
    <source>
        <dbReference type="Proteomes" id="UP000626092"/>
    </source>
</evidence>
<reference evidence="3" key="1">
    <citation type="submission" date="2019-11" db="EMBL/GenBank/DDBJ databases">
        <authorList>
            <person name="Liu Y."/>
            <person name="Hou J."/>
            <person name="Li T.-Q."/>
            <person name="Guan C.-H."/>
            <person name="Wu X."/>
            <person name="Wu H.-Z."/>
            <person name="Ling F."/>
            <person name="Zhang R."/>
            <person name="Shi X.-G."/>
            <person name="Ren J.-P."/>
            <person name="Chen E.-F."/>
            <person name="Sun J.-M."/>
        </authorList>
    </citation>
    <scope>NUCLEOTIDE SEQUENCE</scope>
    <source>
        <strain evidence="3">Adult_tree_wgs_1</strain>
        <tissue evidence="3">Leaves</tissue>
    </source>
</reference>